<dbReference type="InterPro" id="IPR007492">
    <property type="entry name" value="LytTR_DNA-bd_dom"/>
</dbReference>
<dbReference type="OrthoDB" id="1646880at2"/>
<dbReference type="Pfam" id="PF04397">
    <property type="entry name" value="LytTR"/>
    <property type="match status" value="1"/>
</dbReference>
<gene>
    <name evidence="4" type="ORF">EFB08_07035</name>
</gene>
<dbReference type="EMBL" id="RJJD01000003">
    <property type="protein sequence ID" value="RNI29172.1"/>
    <property type="molecule type" value="Genomic_DNA"/>
</dbReference>
<dbReference type="GO" id="GO:0003677">
    <property type="term" value="F:DNA binding"/>
    <property type="evidence" value="ECO:0007669"/>
    <property type="project" value="UniProtKB-KW"/>
</dbReference>
<dbReference type="PANTHER" id="PTHR37299:SF1">
    <property type="entry name" value="STAGE 0 SPORULATION PROTEIN A HOMOLOG"/>
    <property type="match status" value="1"/>
</dbReference>
<name>A0A3M9MUG8_9BACT</name>
<feature type="domain" description="HTH LytTR-type" evidence="3">
    <location>
        <begin position="145"/>
        <end position="248"/>
    </location>
</feature>
<dbReference type="InterPro" id="IPR001789">
    <property type="entry name" value="Sig_transdc_resp-reg_receiver"/>
</dbReference>
<keyword evidence="4" id="KW-0238">DNA-binding</keyword>
<comment type="caution">
    <text evidence="4">The sequence shown here is derived from an EMBL/GenBank/DDBJ whole genome shotgun (WGS) entry which is preliminary data.</text>
</comment>
<accession>A0A3M9MUG8</accession>
<dbReference type="PANTHER" id="PTHR37299">
    <property type="entry name" value="TRANSCRIPTIONAL REGULATOR-RELATED"/>
    <property type="match status" value="1"/>
</dbReference>
<keyword evidence="5" id="KW-1185">Reference proteome</keyword>
<dbReference type="SMART" id="SM00448">
    <property type="entry name" value="REC"/>
    <property type="match status" value="1"/>
</dbReference>
<dbReference type="Proteomes" id="UP000272117">
    <property type="component" value="Unassembled WGS sequence"/>
</dbReference>
<keyword evidence="1" id="KW-0597">Phosphoprotein</keyword>
<proteinExistence type="predicted"/>
<dbReference type="SUPFAM" id="SSF52172">
    <property type="entry name" value="CheY-like"/>
    <property type="match status" value="1"/>
</dbReference>
<reference evidence="4 5" key="1">
    <citation type="submission" date="2018-11" db="EMBL/GenBank/DDBJ databases">
        <title>Rufibacter latericius sp. nov., isolated from water in Baiyang Lake.</title>
        <authorList>
            <person name="Yang Y."/>
        </authorList>
    </citation>
    <scope>NUCLEOTIDE SEQUENCE [LARGE SCALE GENOMIC DNA]</scope>
    <source>
        <strain evidence="4 5">R-22-1c-1</strain>
    </source>
</reference>
<sequence>MIKAVLVDDEKNALEMLEWQLQTYCPQVQITALCCSADEGISAIKKHGPQLVFLDIEMPHKNGFEVIQHFPEPHFEIIFTTAYDQFALKAFKFAALDYLLKPIDAEELVEAIQRYEKKQHHLEFKDQLELLLQQYKQPQLTPSKLPFATQEGIIFVKPESIVHAESFRNYTTLFFSDTSKLTISKTLKEVEDLLEPYGFMRVHQSHLINMQQVSRYVKAEGGFIEMTNKVQVPISRQRKDLVLEALMKKAK</sequence>
<dbReference type="AlphaFoldDB" id="A0A3M9MUG8"/>
<dbReference type="RefSeq" id="WP_123126231.1">
    <property type="nucleotide sequence ID" value="NZ_RJJD01000003.1"/>
</dbReference>
<dbReference type="PROSITE" id="PS50110">
    <property type="entry name" value="RESPONSE_REGULATORY"/>
    <property type="match status" value="1"/>
</dbReference>
<dbReference type="Gene3D" id="3.40.50.2300">
    <property type="match status" value="1"/>
</dbReference>
<dbReference type="Gene3D" id="2.40.50.1020">
    <property type="entry name" value="LytTr DNA-binding domain"/>
    <property type="match status" value="1"/>
</dbReference>
<evidence type="ECO:0000313" key="4">
    <source>
        <dbReference type="EMBL" id="RNI29172.1"/>
    </source>
</evidence>
<organism evidence="4 5">
    <name type="scientific">Rufibacter latericius</name>
    <dbReference type="NCBI Taxonomy" id="2487040"/>
    <lineage>
        <taxon>Bacteria</taxon>
        <taxon>Pseudomonadati</taxon>
        <taxon>Bacteroidota</taxon>
        <taxon>Cytophagia</taxon>
        <taxon>Cytophagales</taxon>
        <taxon>Hymenobacteraceae</taxon>
        <taxon>Rufibacter</taxon>
    </lineage>
</organism>
<dbReference type="SMART" id="SM00850">
    <property type="entry name" value="LytTR"/>
    <property type="match status" value="1"/>
</dbReference>
<evidence type="ECO:0000259" key="3">
    <source>
        <dbReference type="PROSITE" id="PS50930"/>
    </source>
</evidence>
<protein>
    <submittedName>
        <fullName evidence="4">DNA-binding response regulator</fullName>
    </submittedName>
</protein>
<feature type="modified residue" description="4-aspartylphosphate" evidence="1">
    <location>
        <position position="55"/>
    </location>
</feature>
<evidence type="ECO:0000256" key="1">
    <source>
        <dbReference type="PROSITE-ProRule" id="PRU00169"/>
    </source>
</evidence>
<dbReference type="Pfam" id="PF00072">
    <property type="entry name" value="Response_reg"/>
    <property type="match status" value="1"/>
</dbReference>
<evidence type="ECO:0000259" key="2">
    <source>
        <dbReference type="PROSITE" id="PS50110"/>
    </source>
</evidence>
<dbReference type="InterPro" id="IPR046947">
    <property type="entry name" value="LytR-like"/>
</dbReference>
<dbReference type="GO" id="GO:0000156">
    <property type="term" value="F:phosphorelay response regulator activity"/>
    <property type="evidence" value="ECO:0007669"/>
    <property type="project" value="InterPro"/>
</dbReference>
<evidence type="ECO:0000313" key="5">
    <source>
        <dbReference type="Proteomes" id="UP000272117"/>
    </source>
</evidence>
<feature type="domain" description="Response regulatory" evidence="2">
    <location>
        <begin position="3"/>
        <end position="116"/>
    </location>
</feature>
<dbReference type="InterPro" id="IPR011006">
    <property type="entry name" value="CheY-like_superfamily"/>
</dbReference>
<dbReference type="PROSITE" id="PS50930">
    <property type="entry name" value="HTH_LYTTR"/>
    <property type="match status" value="1"/>
</dbReference>